<feature type="region of interest" description="Disordered" evidence="1">
    <location>
        <begin position="138"/>
        <end position="167"/>
    </location>
</feature>
<sequence>MDEHGRRRFLKTASVGMTAAIAGCGSAEDAPAQSSTEDQVTVTVVLNPDRDALQMRRQELVEEVEAGNVTQSEAAEQFSEERSELLAETATNAQESLESGGAEIEDVDEEALVMRATGNPATLVSVLTEDYISAISEASDYDEFSETPEGGDANATDTGAVEDGAGE</sequence>
<dbReference type="PROSITE" id="PS51257">
    <property type="entry name" value="PROKAR_LIPOPROTEIN"/>
    <property type="match status" value="1"/>
</dbReference>
<dbReference type="HOGENOM" id="CLU_1590931_0_0_2"/>
<protein>
    <submittedName>
        <fullName evidence="2">Probable secreted glycoprotein</fullName>
    </submittedName>
</protein>
<name>M1XTB6_NATM8</name>
<evidence type="ECO:0000313" key="3">
    <source>
        <dbReference type="Proteomes" id="UP000011867"/>
    </source>
</evidence>
<evidence type="ECO:0000313" key="2">
    <source>
        <dbReference type="EMBL" id="CCQ37643.1"/>
    </source>
</evidence>
<dbReference type="STRING" id="268739.Nmlp_3518"/>
<dbReference type="PROSITE" id="PS51318">
    <property type="entry name" value="TAT"/>
    <property type="match status" value="1"/>
</dbReference>
<dbReference type="RefSeq" id="WP_015410380.1">
    <property type="nucleotide sequence ID" value="NC_020388.1"/>
</dbReference>
<dbReference type="Proteomes" id="UP000011867">
    <property type="component" value="Chromosome"/>
</dbReference>
<dbReference type="KEGG" id="nmo:Nmlp_3518"/>
<dbReference type="EMBL" id="HF582854">
    <property type="protein sequence ID" value="CCQ37643.1"/>
    <property type="molecule type" value="Genomic_DNA"/>
</dbReference>
<gene>
    <name evidence="2" type="ordered locus">Nmlp_3518</name>
</gene>
<proteinExistence type="predicted"/>
<dbReference type="GeneID" id="14651914"/>
<accession>M1XTB6</accession>
<organism evidence="2 3">
    <name type="scientific">Natronomonas moolapensis (strain DSM 18674 / CECT 7526 / JCM 14361 / 8.8.11)</name>
    <dbReference type="NCBI Taxonomy" id="268739"/>
    <lineage>
        <taxon>Archaea</taxon>
        <taxon>Methanobacteriati</taxon>
        <taxon>Methanobacteriota</taxon>
        <taxon>Stenosarchaea group</taxon>
        <taxon>Halobacteria</taxon>
        <taxon>Halobacteriales</taxon>
        <taxon>Natronomonadaceae</taxon>
        <taxon>Natronomonas</taxon>
    </lineage>
</organism>
<dbReference type="AlphaFoldDB" id="M1XTB6"/>
<reference evidence="2 3" key="1">
    <citation type="journal article" date="2013" name="Genome Announc.">
        <title>Genome of the haloarchaeon Natronomonas moolapensis, a neutrophilic member of a previously haloalkaliphilic genus.</title>
        <authorList>
            <person name="Dyall-Smith M.L."/>
            <person name="Pfeiffer F."/>
            <person name="Oberwinkler T."/>
            <person name="Klee K."/>
            <person name="Rampp M."/>
            <person name="Palm P."/>
            <person name="Gross K."/>
            <person name="Schuster S.C."/>
            <person name="Oesterhelt D."/>
        </authorList>
    </citation>
    <scope>NUCLEOTIDE SEQUENCE [LARGE SCALE GENOMIC DNA]</scope>
    <source>
        <strain evidence="3">DSM 18674 / JCM 14361 / 8.8.11</strain>
    </source>
</reference>
<dbReference type="InterPro" id="IPR006311">
    <property type="entry name" value="TAT_signal"/>
</dbReference>
<evidence type="ECO:0000256" key="1">
    <source>
        <dbReference type="SAM" id="MobiDB-lite"/>
    </source>
</evidence>
<dbReference type="eggNOG" id="arCOG06295">
    <property type="taxonomic scope" value="Archaea"/>
</dbReference>
<keyword evidence="3" id="KW-1185">Reference proteome</keyword>